<feature type="compositionally biased region" description="Polar residues" evidence="1">
    <location>
        <begin position="1"/>
        <end position="11"/>
    </location>
</feature>
<organism evidence="3">
    <name type="scientific">Melampsora larici-populina (strain 98AG31 / pathotype 3-4-7)</name>
    <name type="common">Poplar leaf rust fungus</name>
    <dbReference type="NCBI Taxonomy" id="747676"/>
    <lineage>
        <taxon>Eukaryota</taxon>
        <taxon>Fungi</taxon>
        <taxon>Dikarya</taxon>
        <taxon>Basidiomycota</taxon>
        <taxon>Pucciniomycotina</taxon>
        <taxon>Pucciniomycetes</taxon>
        <taxon>Pucciniales</taxon>
        <taxon>Melampsoraceae</taxon>
        <taxon>Melampsora</taxon>
    </lineage>
</organism>
<feature type="region of interest" description="Disordered" evidence="1">
    <location>
        <begin position="1"/>
        <end position="116"/>
    </location>
</feature>
<dbReference type="OrthoDB" id="10302672at2759"/>
<protein>
    <submittedName>
        <fullName evidence="2">Uncharacterized protein</fullName>
    </submittedName>
</protein>
<proteinExistence type="predicted"/>
<evidence type="ECO:0000256" key="1">
    <source>
        <dbReference type="SAM" id="MobiDB-lite"/>
    </source>
</evidence>
<feature type="compositionally biased region" description="Polar residues" evidence="1">
    <location>
        <begin position="99"/>
        <end position="115"/>
    </location>
</feature>
<gene>
    <name evidence="2" type="ORF">MELLADRAFT_91141</name>
</gene>
<dbReference type="VEuPathDB" id="FungiDB:MELLADRAFT_91141"/>
<feature type="region of interest" description="Disordered" evidence="1">
    <location>
        <begin position="164"/>
        <end position="185"/>
    </location>
</feature>
<dbReference type="Proteomes" id="UP000001072">
    <property type="component" value="Unassembled WGS sequence"/>
</dbReference>
<dbReference type="AlphaFoldDB" id="F4SEG9"/>
<dbReference type="KEGG" id="mlr:MELLADRAFT_91141"/>
<dbReference type="HOGENOM" id="CLU_026022_0_0_1"/>
<dbReference type="GeneID" id="18935803"/>
<dbReference type="RefSeq" id="XP_007419773.1">
    <property type="nucleotide sequence ID" value="XM_007419711.1"/>
</dbReference>
<name>F4SEG9_MELLP</name>
<accession>F4SEG9</accession>
<keyword evidence="3" id="KW-1185">Reference proteome</keyword>
<feature type="compositionally biased region" description="Low complexity" evidence="1">
    <location>
        <begin position="164"/>
        <end position="174"/>
    </location>
</feature>
<sequence>MANNKKSTNTENFREMMKRSSSRLRGGSVPPPDSDPVVPQAVARNLRGKSRGRGGRTAASPGRSDAQVDRPADTTPVVTLTAPKDTNDALAPPAPDLDITSSEVNGNKRSGTSVLHSGGLISRDEVNNEPHSMFDVIPHSDATYCEASVRVYMSKLLNKSRPPLLLPARSPTRRNTTSAIGKSPPRGFHSWLKANGLTVVNDSGVLTSATQNVSSALAHKEKASAPTHATSKTPTQAIVDKSTTVVQKEKTWVDLTKDDVVKKKKVEVGEAGIQTSGLVGLSKYFEDKMEAMKGYVPLSIFNVMWLKQALIHQSNGVTTKKNKDESRYNGLPVPDEWRMTFGEWVTAFDLFVAYLRYYGHGTTADKFVIHKQNVFAIRAERMSWPMAFRYNQAVRTSVMTFRNPDGKLANPAIRDETIERDARLETERLGDFQPRFADENPYAEDWPKRLESWEQPCFYLILTPRRSFGQTEC</sequence>
<dbReference type="InParanoid" id="F4SEG9"/>
<evidence type="ECO:0000313" key="3">
    <source>
        <dbReference type="Proteomes" id="UP000001072"/>
    </source>
</evidence>
<evidence type="ECO:0000313" key="2">
    <source>
        <dbReference type="EMBL" id="EGF96958.1"/>
    </source>
</evidence>
<dbReference type="EMBL" id="GL883455">
    <property type="protein sequence ID" value="EGF96958.1"/>
    <property type="molecule type" value="Genomic_DNA"/>
</dbReference>
<reference evidence="3" key="1">
    <citation type="journal article" date="2011" name="Proc. Natl. Acad. Sci. U.S.A.">
        <title>Obligate biotrophy features unraveled by the genomic analysis of rust fungi.</title>
        <authorList>
            <person name="Duplessis S."/>
            <person name="Cuomo C.A."/>
            <person name="Lin Y.-C."/>
            <person name="Aerts A."/>
            <person name="Tisserant E."/>
            <person name="Veneault-Fourrey C."/>
            <person name="Joly D.L."/>
            <person name="Hacquard S."/>
            <person name="Amselem J."/>
            <person name="Cantarel B.L."/>
            <person name="Chiu R."/>
            <person name="Coutinho P.M."/>
            <person name="Feau N."/>
            <person name="Field M."/>
            <person name="Frey P."/>
            <person name="Gelhaye E."/>
            <person name="Goldberg J."/>
            <person name="Grabherr M.G."/>
            <person name="Kodira C.D."/>
            <person name="Kohler A."/>
            <person name="Kuees U."/>
            <person name="Lindquist E.A."/>
            <person name="Lucas S.M."/>
            <person name="Mago R."/>
            <person name="Mauceli E."/>
            <person name="Morin E."/>
            <person name="Murat C."/>
            <person name="Pangilinan J.L."/>
            <person name="Park R."/>
            <person name="Pearson M."/>
            <person name="Quesneville H."/>
            <person name="Rouhier N."/>
            <person name="Sakthikumar S."/>
            <person name="Salamov A.A."/>
            <person name="Schmutz J."/>
            <person name="Selles B."/>
            <person name="Shapiro H."/>
            <person name="Tanguay P."/>
            <person name="Tuskan G.A."/>
            <person name="Henrissat B."/>
            <person name="Van de Peer Y."/>
            <person name="Rouze P."/>
            <person name="Ellis J.G."/>
            <person name="Dodds P.N."/>
            <person name="Schein J.E."/>
            <person name="Zhong S."/>
            <person name="Hamelin R.C."/>
            <person name="Grigoriev I.V."/>
            <person name="Szabo L.J."/>
            <person name="Martin F."/>
        </authorList>
    </citation>
    <scope>NUCLEOTIDE SEQUENCE [LARGE SCALE GENOMIC DNA]</scope>
    <source>
        <strain evidence="3">98AG31 / pathotype 3-4-7</strain>
    </source>
</reference>